<keyword evidence="2" id="KW-0808">Transferase</keyword>
<dbReference type="PANTHER" id="PTHR45919">
    <property type="entry name" value="GDP-MAN:MAN(3)GLCNAC(2)-PP-DOL ALPHA-1,2-MANNOSYLTRANSFERASE"/>
    <property type="match status" value="1"/>
</dbReference>
<dbReference type="PANTHER" id="PTHR45919:SF1">
    <property type="entry name" value="GDP-MAN:MAN(3)GLCNAC(2)-PP-DOL ALPHA-1,2-MANNOSYLTRANSFERASE"/>
    <property type="match status" value="1"/>
</dbReference>
<dbReference type="CDD" id="cd03801">
    <property type="entry name" value="GT4_PimA-like"/>
    <property type="match status" value="1"/>
</dbReference>
<comment type="caution">
    <text evidence="2">The sequence shown here is derived from an EMBL/GenBank/DDBJ whole genome shotgun (WGS) entry which is preliminary data.</text>
</comment>
<dbReference type="SUPFAM" id="SSF53756">
    <property type="entry name" value="UDP-Glycosyltransferase/glycogen phosphorylase"/>
    <property type="match status" value="1"/>
</dbReference>
<reference evidence="2 3" key="1">
    <citation type="journal article" date="2015" name="Nature">
        <title>rRNA introns, odd ribosomes, and small enigmatic genomes across a large radiation of phyla.</title>
        <authorList>
            <person name="Brown C.T."/>
            <person name="Hug L.A."/>
            <person name="Thomas B.C."/>
            <person name="Sharon I."/>
            <person name="Castelle C.J."/>
            <person name="Singh A."/>
            <person name="Wilkins M.J."/>
            <person name="Williams K.H."/>
            <person name="Banfield J.F."/>
        </authorList>
    </citation>
    <scope>NUCLEOTIDE SEQUENCE [LARGE SCALE GENOMIC DNA]</scope>
</reference>
<name>A0A0G1FDU8_9BACT</name>
<organism evidence="2 3">
    <name type="scientific">Candidatus Collierbacteria bacterium GW2011_GWC2_43_12</name>
    <dbReference type="NCBI Taxonomy" id="1618390"/>
    <lineage>
        <taxon>Bacteria</taxon>
        <taxon>Candidatus Collieribacteriota</taxon>
    </lineage>
</organism>
<evidence type="ECO:0000313" key="2">
    <source>
        <dbReference type="EMBL" id="KKS93306.1"/>
    </source>
</evidence>
<dbReference type="GO" id="GO:0006487">
    <property type="term" value="P:protein N-linked glycosylation"/>
    <property type="evidence" value="ECO:0007669"/>
    <property type="project" value="TreeGrafter"/>
</dbReference>
<dbReference type="GO" id="GO:0004377">
    <property type="term" value="F:GDP-Man:Man(3)GlcNAc(2)-PP-Dol alpha-1,2-mannosyltransferase activity"/>
    <property type="evidence" value="ECO:0007669"/>
    <property type="project" value="InterPro"/>
</dbReference>
<protein>
    <submittedName>
        <fullName evidence="2">Glycosyl transferase family 2</fullName>
    </submittedName>
</protein>
<dbReference type="InterPro" id="IPR001296">
    <property type="entry name" value="Glyco_trans_1"/>
</dbReference>
<sequence length="356" mass="39962">MKKALIYDPYMDTLGGGERYVLTFALGLIKSGYSVDFAWPSQVVLAAAEKRFGLDLSQIKVSEEAFIQCHQKTNYNDRQRFTKEFDLIFWVSDGSIPFLFSKNNLIHFQVPFKKIGGGAIITNLKTVFVNKFVYNSEFTRKVIEKNLQKEKGFTLYPPIDVESFCPEKKENIILSVARFDSPSHSKRQDVLIEAFRELSETAKGYQLILAGGLVGDSLLMNKLKKLADGLDIMFVTNPEFNELKKLYGKAKFFWHAAGYEINEDTNPEKVEHFGMATVEAMSSGCVPIVISKGGQKEIVTPQSGVLCDTPVEIAKATGRLIGEPSAWTKMSNAATQRSKMFSISEFNKKLSTLLRP</sequence>
<accession>A0A0G1FDU8</accession>
<feature type="domain" description="Glycosyl transferase family 1" evidence="1">
    <location>
        <begin position="167"/>
        <end position="336"/>
    </location>
</feature>
<evidence type="ECO:0000313" key="3">
    <source>
        <dbReference type="Proteomes" id="UP000033980"/>
    </source>
</evidence>
<dbReference type="AlphaFoldDB" id="A0A0G1FDU8"/>
<dbReference type="Pfam" id="PF00534">
    <property type="entry name" value="Glycos_transf_1"/>
    <property type="match status" value="1"/>
</dbReference>
<dbReference type="Gene3D" id="3.40.50.2000">
    <property type="entry name" value="Glycogen Phosphorylase B"/>
    <property type="match status" value="1"/>
</dbReference>
<dbReference type="EMBL" id="LCFK01000022">
    <property type="protein sequence ID" value="KKS93306.1"/>
    <property type="molecule type" value="Genomic_DNA"/>
</dbReference>
<gene>
    <name evidence="2" type="ORF">UV68_C0022G0004</name>
</gene>
<dbReference type="Proteomes" id="UP000033980">
    <property type="component" value="Unassembled WGS sequence"/>
</dbReference>
<dbReference type="GO" id="GO:0016020">
    <property type="term" value="C:membrane"/>
    <property type="evidence" value="ECO:0007669"/>
    <property type="project" value="TreeGrafter"/>
</dbReference>
<proteinExistence type="predicted"/>
<evidence type="ECO:0000259" key="1">
    <source>
        <dbReference type="Pfam" id="PF00534"/>
    </source>
</evidence>
<dbReference type="InterPro" id="IPR038013">
    <property type="entry name" value="ALG11"/>
</dbReference>